<dbReference type="SUPFAM" id="SSF102215">
    <property type="entry name" value="Creatininase"/>
    <property type="match status" value="1"/>
</dbReference>
<dbReference type="InterPro" id="IPR024087">
    <property type="entry name" value="Creatininase-like_sf"/>
</dbReference>
<evidence type="ECO:0000256" key="3">
    <source>
        <dbReference type="ARBA" id="ARBA00022801"/>
    </source>
</evidence>
<evidence type="ECO:0000256" key="4">
    <source>
        <dbReference type="ARBA" id="ARBA00022833"/>
    </source>
</evidence>
<proteinExistence type="inferred from homology"/>
<dbReference type="Gene3D" id="3.40.50.10310">
    <property type="entry name" value="Creatininase"/>
    <property type="match status" value="1"/>
</dbReference>
<reference evidence="6" key="1">
    <citation type="submission" date="2024-07" db="EMBL/GenBank/DDBJ databases">
        <title>Halotolerant mesophilic bacterium Ornithinibacillus sp. 4-3, sp. nov., isolated from soil.</title>
        <authorList>
            <person name="Sidarenka A.V."/>
            <person name="Guliayeva D.E."/>
            <person name="Leanovich S.I."/>
            <person name="Hileuskaya K.S."/>
            <person name="Akhremchuk A.E."/>
            <person name="Sikolenko M.A."/>
            <person name="Valentovich L.N."/>
        </authorList>
    </citation>
    <scope>NUCLEOTIDE SEQUENCE</scope>
    <source>
        <strain evidence="6">4-3</strain>
    </source>
</reference>
<keyword evidence="4" id="KW-0862">Zinc</keyword>
<evidence type="ECO:0000256" key="1">
    <source>
        <dbReference type="ARBA" id="ARBA00001947"/>
    </source>
</evidence>
<comment type="similarity">
    <text evidence="5">Belongs to the creatininase superfamily.</text>
</comment>
<dbReference type="PANTHER" id="PTHR35005:SF1">
    <property type="entry name" value="2-AMINO-5-FORMYLAMINO-6-RIBOSYLAMINOPYRIMIDIN-4(3H)-ONE 5'-MONOPHOSPHATE DEFORMYLASE"/>
    <property type="match status" value="1"/>
</dbReference>
<evidence type="ECO:0000256" key="5">
    <source>
        <dbReference type="ARBA" id="ARBA00024029"/>
    </source>
</evidence>
<gene>
    <name evidence="6" type="ORF">AB4Y30_17575</name>
</gene>
<dbReference type="GO" id="GO:0009231">
    <property type="term" value="P:riboflavin biosynthetic process"/>
    <property type="evidence" value="ECO:0007669"/>
    <property type="project" value="TreeGrafter"/>
</dbReference>
<sequence length="252" mass="28189">MKAYILPKMTWPEVEKSLKDVKVAIVPIGAQEQHGPHIAEGCDSYRSEKFSELLAEKCFPHVIVTPTVTYGVSPHHMDFPGTISLRPETLMAILEDIVSSLKQHGIEKFLFINGHGGNSATISVSANILTRKYDVEIASSDFINAAVNTTKEEVHSEHFGHACERETSESMYLAPEIVRTDKIQAGDMNMDSFAMKYRKKPYISIVNQFKEITNSGNIGDGKKGSYELGEKMINEALDNISEFILDFMKTKR</sequence>
<organism evidence="6">
    <name type="scientific">Ornithinibacillus sp. 4-3</name>
    <dbReference type="NCBI Taxonomy" id="3231488"/>
    <lineage>
        <taxon>Bacteria</taxon>
        <taxon>Bacillati</taxon>
        <taxon>Bacillota</taxon>
        <taxon>Bacilli</taxon>
        <taxon>Bacillales</taxon>
        <taxon>Bacillaceae</taxon>
        <taxon>Ornithinibacillus</taxon>
    </lineage>
</organism>
<accession>A0AB39HR76</accession>
<name>A0AB39HR76_9BACI</name>
<dbReference type="AlphaFoldDB" id="A0AB39HR76"/>
<dbReference type="RefSeq" id="WP_368653483.1">
    <property type="nucleotide sequence ID" value="NZ_CP162599.1"/>
</dbReference>
<dbReference type="GO" id="GO:0016811">
    <property type="term" value="F:hydrolase activity, acting on carbon-nitrogen (but not peptide) bonds, in linear amides"/>
    <property type="evidence" value="ECO:0007669"/>
    <property type="project" value="TreeGrafter"/>
</dbReference>
<keyword evidence="3" id="KW-0378">Hydrolase</keyword>
<dbReference type="GO" id="GO:0046872">
    <property type="term" value="F:metal ion binding"/>
    <property type="evidence" value="ECO:0007669"/>
    <property type="project" value="UniProtKB-KW"/>
</dbReference>
<evidence type="ECO:0000313" key="6">
    <source>
        <dbReference type="EMBL" id="XDK32795.1"/>
    </source>
</evidence>
<dbReference type="Pfam" id="PF02633">
    <property type="entry name" value="Creatininase"/>
    <property type="match status" value="1"/>
</dbReference>
<dbReference type="PANTHER" id="PTHR35005">
    <property type="entry name" value="3-DEHYDRO-SCYLLO-INOSOSE HYDROLASE"/>
    <property type="match status" value="1"/>
</dbReference>
<dbReference type="InterPro" id="IPR003785">
    <property type="entry name" value="Creatininase/forma_Hydrolase"/>
</dbReference>
<keyword evidence="2" id="KW-0479">Metal-binding</keyword>
<evidence type="ECO:0000256" key="2">
    <source>
        <dbReference type="ARBA" id="ARBA00022723"/>
    </source>
</evidence>
<protein>
    <submittedName>
        <fullName evidence="6">Creatininase family protein</fullName>
    </submittedName>
</protein>
<dbReference type="EMBL" id="CP162599">
    <property type="protein sequence ID" value="XDK32795.1"/>
    <property type="molecule type" value="Genomic_DNA"/>
</dbReference>
<comment type="cofactor">
    <cofactor evidence="1">
        <name>Zn(2+)</name>
        <dbReference type="ChEBI" id="CHEBI:29105"/>
    </cofactor>
</comment>